<dbReference type="EMBL" id="JAUIZM010000005">
    <property type="protein sequence ID" value="KAK1386173.1"/>
    <property type="molecule type" value="Genomic_DNA"/>
</dbReference>
<organism evidence="1 2">
    <name type="scientific">Heracleum sosnowskyi</name>
    <dbReference type="NCBI Taxonomy" id="360622"/>
    <lineage>
        <taxon>Eukaryota</taxon>
        <taxon>Viridiplantae</taxon>
        <taxon>Streptophyta</taxon>
        <taxon>Embryophyta</taxon>
        <taxon>Tracheophyta</taxon>
        <taxon>Spermatophyta</taxon>
        <taxon>Magnoliopsida</taxon>
        <taxon>eudicotyledons</taxon>
        <taxon>Gunneridae</taxon>
        <taxon>Pentapetalae</taxon>
        <taxon>asterids</taxon>
        <taxon>campanulids</taxon>
        <taxon>Apiales</taxon>
        <taxon>Apiaceae</taxon>
        <taxon>Apioideae</taxon>
        <taxon>apioid superclade</taxon>
        <taxon>Tordylieae</taxon>
        <taxon>Tordyliinae</taxon>
        <taxon>Heracleum</taxon>
    </lineage>
</organism>
<gene>
    <name evidence="1" type="ORF">POM88_023908</name>
</gene>
<evidence type="ECO:0000313" key="1">
    <source>
        <dbReference type="EMBL" id="KAK1386173.1"/>
    </source>
</evidence>
<evidence type="ECO:0000313" key="2">
    <source>
        <dbReference type="Proteomes" id="UP001237642"/>
    </source>
</evidence>
<dbReference type="Proteomes" id="UP001237642">
    <property type="component" value="Unassembled WGS sequence"/>
</dbReference>
<protein>
    <submittedName>
        <fullName evidence="1">Uncharacterized protein</fullName>
    </submittedName>
</protein>
<reference evidence="1" key="2">
    <citation type="submission" date="2023-05" db="EMBL/GenBank/DDBJ databases">
        <authorList>
            <person name="Schelkunov M.I."/>
        </authorList>
    </citation>
    <scope>NUCLEOTIDE SEQUENCE</scope>
    <source>
        <strain evidence="1">Hsosn_3</strain>
        <tissue evidence="1">Leaf</tissue>
    </source>
</reference>
<reference evidence="1" key="1">
    <citation type="submission" date="2023-02" db="EMBL/GenBank/DDBJ databases">
        <title>Genome of toxic invasive species Heracleum sosnowskyi carries increased number of genes despite the absence of recent whole-genome duplications.</title>
        <authorList>
            <person name="Schelkunov M."/>
            <person name="Shtratnikova V."/>
            <person name="Makarenko M."/>
            <person name="Klepikova A."/>
            <person name="Omelchenko D."/>
            <person name="Novikova G."/>
            <person name="Obukhova E."/>
            <person name="Bogdanov V."/>
            <person name="Penin A."/>
            <person name="Logacheva M."/>
        </authorList>
    </citation>
    <scope>NUCLEOTIDE SEQUENCE</scope>
    <source>
        <strain evidence="1">Hsosn_3</strain>
        <tissue evidence="1">Leaf</tissue>
    </source>
</reference>
<keyword evidence="2" id="KW-1185">Reference proteome</keyword>
<accession>A0AAD8IKB0</accession>
<dbReference type="AlphaFoldDB" id="A0AAD8IKB0"/>
<proteinExistence type="predicted"/>
<name>A0AAD8IKB0_9APIA</name>
<sequence>MKWINGSDEMRQEAEFSPTLRPNFFSNWGYIFYSIKPQSESSEYRGVMNWAAANPSPAGGPPLSASSCSHTCMRMLSSRSDNGRFDFSGRQVTGMVGLKQR</sequence>
<comment type="caution">
    <text evidence="1">The sequence shown here is derived from an EMBL/GenBank/DDBJ whole genome shotgun (WGS) entry which is preliminary data.</text>
</comment>